<name>A0A972JF50_9FLAO</name>
<protein>
    <submittedName>
        <fullName evidence="1">Uncharacterized protein</fullName>
    </submittedName>
</protein>
<proteinExistence type="predicted"/>
<keyword evidence="2" id="KW-1185">Reference proteome</keyword>
<dbReference type="Proteomes" id="UP000712080">
    <property type="component" value="Unassembled WGS sequence"/>
</dbReference>
<evidence type="ECO:0000313" key="2">
    <source>
        <dbReference type="Proteomes" id="UP000712080"/>
    </source>
</evidence>
<evidence type="ECO:0000313" key="1">
    <source>
        <dbReference type="EMBL" id="NMH27584.1"/>
    </source>
</evidence>
<dbReference type="EMBL" id="JAAMPU010000101">
    <property type="protein sequence ID" value="NMH27584.1"/>
    <property type="molecule type" value="Genomic_DNA"/>
</dbReference>
<gene>
    <name evidence="1" type="ORF">G6047_06035</name>
</gene>
<sequence length="203" mass="23347">MIYLYLMWAATLPAFSQSTLCEENSVLYSNCYTLNADGTFSFRYSGCGQVELARGTFIKKGKSIRFHFDEMEIPQIEINKSRLDTLANRLLIHVFFLEDGEPSPFTKIDYNGKTYETDWSGRRELDYTGGTITVYSLYGSSTTIDPKSGDDNFYEIRFPTPGPIFLKGGTTIEMKRKGEKYLLKEKLQQDGRSKTRKVLYSFR</sequence>
<organism evidence="1 2">
    <name type="scientific">Flavobacterium silvaticum</name>
    <dbReference type="NCBI Taxonomy" id="1852020"/>
    <lineage>
        <taxon>Bacteria</taxon>
        <taxon>Pseudomonadati</taxon>
        <taxon>Bacteroidota</taxon>
        <taxon>Flavobacteriia</taxon>
        <taxon>Flavobacteriales</taxon>
        <taxon>Flavobacteriaceae</taxon>
        <taxon>Flavobacterium</taxon>
    </lineage>
</organism>
<accession>A0A972JF50</accession>
<dbReference type="RefSeq" id="WP_169526584.1">
    <property type="nucleotide sequence ID" value="NZ_JAAMPU010000101.1"/>
</dbReference>
<reference evidence="1" key="1">
    <citation type="submission" date="2020-02" db="EMBL/GenBank/DDBJ databases">
        <title>Flavobacterium sp. genome.</title>
        <authorList>
            <person name="Jung H.S."/>
            <person name="Baek J.H."/>
            <person name="Jeon C.O."/>
        </authorList>
    </citation>
    <scope>NUCLEOTIDE SEQUENCE</scope>
    <source>
        <strain evidence="1">SE-s28</strain>
    </source>
</reference>
<dbReference type="AlphaFoldDB" id="A0A972JF50"/>
<comment type="caution">
    <text evidence="1">The sequence shown here is derived from an EMBL/GenBank/DDBJ whole genome shotgun (WGS) entry which is preliminary data.</text>
</comment>